<dbReference type="Gene3D" id="1.10.510.10">
    <property type="entry name" value="Transferase(Phosphotransferase) domain 1"/>
    <property type="match status" value="1"/>
</dbReference>
<dbReference type="SUPFAM" id="SSF56112">
    <property type="entry name" value="Protein kinase-like (PK-like)"/>
    <property type="match status" value="1"/>
</dbReference>
<keyword evidence="8" id="KW-0418">Kinase</keyword>
<dbReference type="PROSITE" id="PS00107">
    <property type="entry name" value="PROTEIN_KINASE_ATP"/>
    <property type="match status" value="1"/>
</dbReference>
<comment type="similarity">
    <text evidence="1">Belongs to the protein kinase superfamily. CAMK Ser/Thr protein kinase family. CHEK2 subfamily.</text>
</comment>
<dbReference type="PROSITE" id="PS50006">
    <property type="entry name" value="FHA_DOMAIN"/>
    <property type="match status" value="1"/>
</dbReference>
<dbReference type="SMART" id="SM00240">
    <property type="entry name" value="FHA"/>
    <property type="match status" value="1"/>
</dbReference>
<evidence type="ECO:0000313" key="9">
    <source>
        <dbReference type="Proteomes" id="UP001215280"/>
    </source>
</evidence>
<evidence type="ECO:0000256" key="1">
    <source>
        <dbReference type="ARBA" id="ARBA00005575"/>
    </source>
</evidence>
<dbReference type="InterPro" id="IPR000253">
    <property type="entry name" value="FHA_dom"/>
</dbReference>
<dbReference type="PROSITE" id="PS50011">
    <property type="entry name" value="PROTEIN_KINASE_DOM"/>
    <property type="match status" value="1"/>
</dbReference>
<dbReference type="Pfam" id="PF00498">
    <property type="entry name" value="FHA"/>
    <property type="match status" value="1"/>
</dbReference>
<dbReference type="InterPro" id="IPR017441">
    <property type="entry name" value="Protein_kinase_ATP_BS"/>
</dbReference>
<dbReference type="EMBL" id="JARJLG010000003">
    <property type="protein sequence ID" value="KAJ7782479.1"/>
    <property type="molecule type" value="Genomic_DNA"/>
</dbReference>
<dbReference type="Proteomes" id="UP001215280">
    <property type="component" value="Unassembled WGS sequence"/>
</dbReference>
<keyword evidence="3 4" id="KW-0067">ATP-binding</keyword>
<feature type="region of interest" description="Disordered" evidence="5">
    <location>
        <begin position="531"/>
        <end position="593"/>
    </location>
</feature>
<accession>A0AAD7P0B7</accession>
<dbReference type="InterPro" id="IPR000719">
    <property type="entry name" value="Prot_kinase_dom"/>
</dbReference>
<dbReference type="GO" id="GO:0005524">
    <property type="term" value="F:ATP binding"/>
    <property type="evidence" value="ECO:0007669"/>
    <property type="project" value="UniProtKB-UniRule"/>
</dbReference>
<dbReference type="GO" id="GO:0010506">
    <property type="term" value="P:regulation of autophagy"/>
    <property type="evidence" value="ECO:0007669"/>
    <property type="project" value="InterPro"/>
</dbReference>
<reference evidence="8" key="1">
    <citation type="submission" date="2023-03" db="EMBL/GenBank/DDBJ databases">
        <title>Massive genome expansion in bonnet fungi (Mycena s.s.) driven by repeated elements and novel gene families across ecological guilds.</title>
        <authorList>
            <consortium name="Lawrence Berkeley National Laboratory"/>
            <person name="Harder C.B."/>
            <person name="Miyauchi S."/>
            <person name="Viragh M."/>
            <person name="Kuo A."/>
            <person name="Thoen E."/>
            <person name="Andreopoulos B."/>
            <person name="Lu D."/>
            <person name="Skrede I."/>
            <person name="Drula E."/>
            <person name="Henrissat B."/>
            <person name="Morin E."/>
            <person name="Kohler A."/>
            <person name="Barry K."/>
            <person name="LaButti K."/>
            <person name="Morin E."/>
            <person name="Salamov A."/>
            <person name="Lipzen A."/>
            <person name="Mereny Z."/>
            <person name="Hegedus B."/>
            <person name="Baldrian P."/>
            <person name="Stursova M."/>
            <person name="Weitz H."/>
            <person name="Taylor A."/>
            <person name="Grigoriev I.V."/>
            <person name="Nagy L.G."/>
            <person name="Martin F."/>
            <person name="Kauserud H."/>
        </authorList>
    </citation>
    <scope>NUCLEOTIDE SEQUENCE</scope>
    <source>
        <strain evidence="8">CBHHK188m</strain>
    </source>
</reference>
<dbReference type="Gene3D" id="2.60.200.20">
    <property type="match status" value="1"/>
</dbReference>
<evidence type="ECO:0000256" key="2">
    <source>
        <dbReference type="ARBA" id="ARBA00022741"/>
    </source>
</evidence>
<evidence type="ECO:0000259" key="7">
    <source>
        <dbReference type="PROSITE" id="PS50011"/>
    </source>
</evidence>
<keyword evidence="2 4" id="KW-0547">Nucleotide-binding</keyword>
<dbReference type="FunFam" id="1.10.510.10:FF:000571">
    <property type="entry name" value="Maternal embryonic leucine zipper kinase"/>
    <property type="match status" value="1"/>
</dbReference>
<feature type="domain" description="Protein kinase" evidence="7">
    <location>
        <begin position="164"/>
        <end position="454"/>
    </location>
</feature>
<dbReference type="AlphaFoldDB" id="A0AAD7P0B7"/>
<evidence type="ECO:0000256" key="4">
    <source>
        <dbReference type="PROSITE-ProRule" id="PRU10141"/>
    </source>
</evidence>
<feature type="compositionally biased region" description="Low complexity" evidence="5">
    <location>
        <begin position="531"/>
        <end position="542"/>
    </location>
</feature>
<dbReference type="SMART" id="SM00220">
    <property type="entry name" value="S_TKc"/>
    <property type="match status" value="1"/>
</dbReference>
<keyword evidence="9" id="KW-1185">Reference proteome</keyword>
<evidence type="ECO:0000259" key="6">
    <source>
        <dbReference type="PROSITE" id="PS50006"/>
    </source>
</evidence>
<dbReference type="CDD" id="cd00060">
    <property type="entry name" value="FHA"/>
    <property type="match status" value="1"/>
</dbReference>
<evidence type="ECO:0000256" key="3">
    <source>
        <dbReference type="ARBA" id="ARBA00022840"/>
    </source>
</evidence>
<dbReference type="PANTHER" id="PTHR24348">
    <property type="entry name" value="SERINE/THREONINE-PROTEIN KINASE UNC-51-RELATED"/>
    <property type="match status" value="1"/>
</dbReference>
<dbReference type="PROSITE" id="PS00108">
    <property type="entry name" value="PROTEIN_KINASE_ST"/>
    <property type="match status" value="1"/>
</dbReference>
<feature type="compositionally biased region" description="Low complexity" evidence="5">
    <location>
        <begin position="484"/>
        <end position="495"/>
    </location>
</feature>
<dbReference type="PANTHER" id="PTHR24348:SF68">
    <property type="entry name" value="SERINE_THREONINE-PROTEIN KINASE ATG1C"/>
    <property type="match status" value="1"/>
</dbReference>
<protein>
    <submittedName>
        <fullName evidence="8">Kinase-like domain-containing protein</fullName>
    </submittedName>
</protein>
<evidence type="ECO:0000256" key="5">
    <source>
        <dbReference type="SAM" id="MobiDB-lite"/>
    </source>
</evidence>
<feature type="non-terminal residue" evidence="8">
    <location>
        <position position="1"/>
    </location>
</feature>
<feature type="region of interest" description="Disordered" evidence="5">
    <location>
        <begin position="1"/>
        <end position="32"/>
    </location>
</feature>
<proteinExistence type="inferred from homology"/>
<feature type="compositionally biased region" description="Acidic residues" evidence="5">
    <location>
        <begin position="1"/>
        <end position="10"/>
    </location>
</feature>
<keyword evidence="8" id="KW-0808">Transferase</keyword>
<name>A0AAD7P0B7_9AGAR</name>
<feature type="binding site" evidence="4">
    <location>
        <position position="193"/>
    </location>
    <ligand>
        <name>ATP</name>
        <dbReference type="ChEBI" id="CHEBI:30616"/>
    </ligand>
</feature>
<feature type="domain" description="FHA" evidence="6">
    <location>
        <begin position="60"/>
        <end position="113"/>
    </location>
</feature>
<dbReference type="InterPro" id="IPR011009">
    <property type="entry name" value="Kinase-like_dom_sf"/>
</dbReference>
<organism evidence="8 9">
    <name type="scientific">Mycena maculata</name>
    <dbReference type="NCBI Taxonomy" id="230809"/>
    <lineage>
        <taxon>Eukaryota</taxon>
        <taxon>Fungi</taxon>
        <taxon>Dikarya</taxon>
        <taxon>Basidiomycota</taxon>
        <taxon>Agaricomycotina</taxon>
        <taxon>Agaricomycetes</taxon>
        <taxon>Agaricomycetidae</taxon>
        <taxon>Agaricales</taxon>
        <taxon>Marasmiineae</taxon>
        <taxon>Mycenaceae</taxon>
        <taxon>Mycena</taxon>
    </lineage>
</organism>
<dbReference type="InterPro" id="IPR008984">
    <property type="entry name" value="SMAD_FHA_dom_sf"/>
</dbReference>
<gene>
    <name evidence="8" type="ORF">DFH07DRAFT_874583</name>
</gene>
<dbReference type="GO" id="GO:0004674">
    <property type="term" value="F:protein serine/threonine kinase activity"/>
    <property type="evidence" value="ECO:0007669"/>
    <property type="project" value="InterPro"/>
</dbReference>
<sequence>MFDDPNAVEEDLQRTQEDQVQTQPLTQEGDAEPTDKFFGYLNPCSQALARVELFKDQPEVCIGRSPTNKVVFPGFKISNFHAIIRWNGIYGPTSVVTIEDNSSNGTFINGEKIGKGQNRILRDGCEVAFGVPVASKEHGGIYDYRFIFRDFVSTVIRREIYKYYDLSVELGKGSFATVYKALHMATSDWVAVKVIHETKRQPTPTSGSNPGNTREIKIMEHLAHPNICRQADRFLSFTLTNSACRLREVFWNTNGSIDLVLELVEGGDLLDFILDHNGLSEGMAKHITYQLCQALSYIHGKGITHRDLKPENVLLTDNNPPIVKVADFGLAKIVDSMTMLKTMCGTPSYLAPEVVTQQNNSGYDSLVDSWSVGVILFSMLTNTNPFIETSVEDLKTRIASRHIDWTQLEMLKYQDSQGGYYGLSDEVQDFIHRLLDFDPRQRMKLGDALGHVWFKNFVFVYPEIDYPRIASGSGTLSEDAEGRLTPPSSTPPGLTLHKKGALQRRSEVLQQAAEAGRAPVEPSWEMVTYAQSQEQAQPQPQAQEEEEMTPSQEELYGPVSDAPPTPKAAATNGKGARKRVHAELTPLPEEGTE</sequence>
<comment type="caution">
    <text evidence="8">The sequence shown here is derived from an EMBL/GenBank/DDBJ whole genome shotgun (WGS) entry which is preliminary data.</text>
</comment>
<dbReference type="Pfam" id="PF00069">
    <property type="entry name" value="Pkinase"/>
    <property type="match status" value="1"/>
</dbReference>
<dbReference type="SUPFAM" id="SSF49879">
    <property type="entry name" value="SMAD/FHA domain"/>
    <property type="match status" value="1"/>
</dbReference>
<dbReference type="InterPro" id="IPR045269">
    <property type="entry name" value="Atg1-like"/>
</dbReference>
<dbReference type="GO" id="GO:0005737">
    <property type="term" value="C:cytoplasm"/>
    <property type="evidence" value="ECO:0007669"/>
    <property type="project" value="TreeGrafter"/>
</dbReference>
<feature type="region of interest" description="Disordered" evidence="5">
    <location>
        <begin position="474"/>
        <end position="496"/>
    </location>
</feature>
<evidence type="ECO:0000313" key="8">
    <source>
        <dbReference type="EMBL" id="KAJ7782479.1"/>
    </source>
</evidence>
<dbReference type="InterPro" id="IPR008271">
    <property type="entry name" value="Ser/Thr_kinase_AS"/>
</dbReference>